<evidence type="ECO:0000256" key="5">
    <source>
        <dbReference type="ARBA" id="ARBA00022989"/>
    </source>
</evidence>
<sequence>MGRPGCATASLSGSTLISRNPACLNGRAMLMIRVLSVEAGRDLTVYSRWLWRSGVAHRIAEESGQQVLWVADQRAVEFARRALEAFENGELEGLEEPPETSLAIESQGLFELLIKHPLTLALIALMSALALLSRFGEDPAWVHWFSFSDFEVVAGYPYFVPLQQSLEAGQWWRLLTPILLHFSALHLVFNMLWLLILGGRIEQARGGWLLLFLVVVVGLVSNVAQYLFSMDHPLFGGFSGVVYGLLGFCWFYSHFCPQAGLAQPRAVIGFMVGWLLLCFTGFVEMVGFGAIANAAHTAGLVSGCGLGAVLGYLHRQRINEESR</sequence>
<dbReference type="InterPro" id="IPR022764">
    <property type="entry name" value="Peptidase_S54_rhomboid_dom"/>
</dbReference>
<feature type="transmembrane region" description="Helical" evidence="7">
    <location>
        <begin position="267"/>
        <end position="288"/>
    </location>
</feature>
<evidence type="ECO:0000259" key="9">
    <source>
        <dbReference type="Pfam" id="PF16733"/>
    </source>
</evidence>
<dbReference type="Pfam" id="PF01694">
    <property type="entry name" value="Rhomboid"/>
    <property type="match status" value="1"/>
</dbReference>
<evidence type="ECO:0000313" key="10">
    <source>
        <dbReference type="EMBL" id="RRJ84629.1"/>
    </source>
</evidence>
<keyword evidence="6 7" id="KW-0472">Membrane</keyword>
<evidence type="ECO:0000256" key="7">
    <source>
        <dbReference type="SAM" id="Phobius"/>
    </source>
</evidence>
<feature type="domain" description="Rhomboid protease N-terminal" evidence="9">
    <location>
        <begin position="29"/>
        <end position="90"/>
    </location>
</feature>
<comment type="subcellular location">
    <subcellularLocation>
        <location evidence="1">Membrane</location>
        <topology evidence="1">Multi-pass membrane protein</topology>
    </subcellularLocation>
</comment>
<name>A0A3P3VT19_9GAMM</name>
<proteinExistence type="inferred from homology"/>
<accession>A0A3P3VT19</accession>
<keyword evidence="10" id="KW-0645">Protease</keyword>
<dbReference type="Gene3D" id="3.30.70.2080">
    <property type="match status" value="1"/>
</dbReference>
<feature type="transmembrane region" description="Helical" evidence="7">
    <location>
        <begin position="174"/>
        <end position="196"/>
    </location>
</feature>
<keyword evidence="3 7" id="KW-0812">Transmembrane</keyword>
<dbReference type="Gene3D" id="1.20.1540.10">
    <property type="entry name" value="Rhomboid-like"/>
    <property type="match status" value="1"/>
</dbReference>
<dbReference type="Proteomes" id="UP000280792">
    <property type="component" value="Unassembled WGS sequence"/>
</dbReference>
<dbReference type="GO" id="GO:0006508">
    <property type="term" value="P:proteolysis"/>
    <property type="evidence" value="ECO:0007669"/>
    <property type="project" value="UniProtKB-KW"/>
</dbReference>
<keyword evidence="11" id="KW-1185">Reference proteome</keyword>
<dbReference type="InterPro" id="IPR050925">
    <property type="entry name" value="Rhomboid_protease_S54"/>
</dbReference>
<dbReference type="EMBL" id="QWEZ01000001">
    <property type="protein sequence ID" value="RRJ84629.1"/>
    <property type="molecule type" value="Genomic_DNA"/>
</dbReference>
<dbReference type="InterPro" id="IPR038244">
    <property type="entry name" value="NRho_sf"/>
</dbReference>
<dbReference type="PANTHER" id="PTHR43731:SF14">
    <property type="entry name" value="PRESENILIN-ASSOCIATED RHOMBOID-LIKE PROTEIN, MITOCHONDRIAL"/>
    <property type="match status" value="1"/>
</dbReference>
<dbReference type="InterPro" id="IPR035952">
    <property type="entry name" value="Rhomboid-like_sf"/>
</dbReference>
<dbReference type="GO" id="GO:0016020">
    <property type="term" value="C:membrane"/>
    <property type="evidence" value="ECO:0007669"/>
    <property type="project" value="UniProtKB-SubCell"/>
</dbReference>
<comment type="similarity">
    <text evidence="2">Belongs to the peptidase S54 family.</text>
</comment>
<evidence type="ECO:0000313" key="11">
    <source>
        <dbReference type="Proteomes" id="UP000280792"/>
    </source>
</evidence>
<dbReference type="PANTHER" id="PTHR43731">
    <property type="entry name" value="RHOMBOID PROTEASE"/>
    <property type="match status" value="1"/>
</dbReference>
<evidence type="ECO:0000256" key="6">
    <source>
        <dbReference type="ARBA" id="ARBA00023136"/>
    </source>
</evidence>
<feature type="transmembrane region" description="Helical" evidence="7">
    <location>
        <begin position="118"/>
        <end position="136"/>
    </location>
</feature>
<gene>
    <name evidence="10" type="ORF">D0544_05870</name>
</gene>
<dbReference type="GO" id="GO:0004252">
    <property type="term" value="F:serine-type endopeptidase activity"/>
    <property type="evidence" value="ECO:0007669"/>
    <property type="project" value="InterPro"/>
</dbReference>
<evidence type="ECO:0000256" key="3">
    <source>
        <dbReference type="ARBA" id="ARBA00022692"/>
    </source>
</evidence>
<comment type="caution">
    <text evidence="10">The sequence shown here is derived from an EMBL/GenBank/DDBJ whole genome shotgun (WGS) entry which is preliminary data.</text>
</comment>
<reference evidence="10 11" key="1">
    <citation type="submission" date="2018-08" db="EMBL/GenBank/DDBJ databases">
        <authorList>
            <person name="Khan S.A."/>
        </authorList>
    </citation>
    <scope>NUCLEOTIDE SEQUENCE [LARGE SCALE GENOMIC DNA]</scope>
    <source>
        <strain evidence="10 11">GTF-13</strain>
    </source>
</reference>
<reference evidence="10 11" key="2">
    <citation type="submission" date="2018-12" db="EMBL/GenBank/DDBJ databases">
        <title>Simiduia agarivorans gen. nov., sp. nov., a marine, agarolytic bacterium isolated from shallow coastal water from Keelung, Taiwan.</title>
        <authorList>
            <person name="Shieh W.Y."/>
        </authorList>
    </citation>
    <scope>NUCLEOTIDE SEQUENCE [LARGE SCALE GENOMIC DNA]</scope>
    <source>
        <strain evidence="10 11">GTF-13</strain>
    </source>
</reference>
<keyword evidence="4" id="KW-0378">Hydrolase</keyword>
<dbReference type="Pfam" id="PF16733">
    <property type="entry name" value="NRho"/>
    <property type="match status" value="1"/>
</dbReference>
<feature type="transmembrane region" description="Helical" evidence="7">
    <location>
        <begin position="294"/>
        <end position="313"/>
    </location>
</feature>
<protein>
    <submittedName>
        <fullName evidence="10">Rhomboid family intramembrane serine protease</fullName>
    </submittedName>
</protein>
<dbReference type="AlphaFoldDB" id="A0A3P3VT19"/>
<organism evidence="10 11">
    <name type="scientific">Aestuariirhabdus litorea</name>
    <dbReference type="NCBI Taxonomy" id="2528527"/>
    <lineage>
        <taxon>Bacteria</taxon>
        <taxon>Pseudomonadati</taxon>
        <taxon>Pseudomonadota</taxon>
        <taxon>Gammaproteobacteria</taxon>
        <taxon>Oceanospirillales</taxon>
        <taxon>Aestuariirhabdaceae</taxon>
        <taxon>Aestuariirhabdus</taxon>
    </lineage>
</organism>
<feature type="transmembrane region" description="Helical" evidence="7">
    <location>
        <begin position="234"/>
        <end position="255"/>
    </location>
</feature>
<feature type="transmembrane region" description="Helical" evidence="7">
    <location>
        <begin position="208"/>
        <end position="228"/>
    </location>
</feature>
<evidence type="ECO:0000256" key="2">
    <source>
        <dbReference type="ARBA" id="ARBA00009045"/>
    </source>
</evidence>
<feature type="domain" description="Peptidase S54 rhomboid" evidence="8">
    <location>
        <begin position="169"/>
        <end position="311"/>
    </location>
</feature>
<keyword evidence="5 7" id="KW-1133">Transmembrane helix</keyword>
<dbReference type="SUPFAM" id="SSF144091">
    <property type="entry name" value="Rhomboid-like"/>
    <property type="match status" value="1"/>
</dbReference>
<evidence type="ECO:0000259" key="8">
    <source>
        <dbReference type="Pfam" id="PF01694"/>
    </source>
</evidence>
<dbReference type="InterPro" id="IPR031976">
    <property type="entry name" value="NRho"/>
</dbReference>
<evidence type="ECO:0000256" key="1">
    <source>
        <dbReference type="ARBA" id="ARBA00004141"/>
    </source>
</evidence>
<evidence type="ECO:0000256" key="4">
    <source>
        <dbReference type="ARBA" id="ARBA00022801"/>
    </source>
</evidence>